<dbReference type="PATRIC" id="fig|1237149.3.peg.4397"/>
<dbReference type="PANTHER" id="PTHR42535">
    <property type="entry name" value="OOKINETE PROTEIN, PUTATIVE-RELATED"/>
    <property type="match status" value="1"/>
</dbReference>
<dbReference type="eggNOG" id="ENOG502Z7ZH">
    <property type="taxonomic scope" value="Bacteria"/>
</dbReference>
<dbReference type="InterPro" id="IPR013320">
    <property type="entry name" value="ConA-like_dom_sf"/>
</dbReference>
<dbReference type="PANTHER" id="PTHR42535:SF2">
    <property type="entry name" value="CHROMOSOME UNDETERMINED SCAFFOLD_146, WHOLE GENOME SHOTGUN SEQUENCE"/>
    <property type="match status" value="1"/>
</dbReference>
<dbReference type="PROSITE" id="PS51257">
    <property type="entry name" value="PROKAR_LIPOPROTEIN"/>
    <property type="match status" value="1"/>
</dbReference>
<dbReference type="AlphaFoldDB" id="L8JKT3"/>
<dbReference type="Proteomes" id="UP000011135">
    <property type="component" value="Unassembled WGS sequence"/>
</dbReference>
<evidence type="ECO:0000313" key="1">
    <source>
        <dbReference type="EMBL" id="ELR69541.1"/>
    </source>
</evidence>
<proteinExistence type="predicted"/>
<name>L8JKT3_9BACT</name>
<reference evidence="1 2" key="1">
    <citation type="submission" date="2012-12" db="EMBL/GenBank/DDBJ databases">
        <title>Genome assembly of Fulvivirga imtechensis AK7.</title>
        <authorList>
            <person name="Nupur N."/>
            <person name="Khatri I."/>
            <person name="Kumar R."/>
            <person name="Subramanian S."/>
            <person name="Pinnaka A."/>
        </authorList>
    </citation>
    <scope>NUCLEOTIDE SEQUENCE [LARGE SCALE GENOMIC DNA]</scope>
    <source>
        <strain evidence="1 2">AK7</strain>
    </source>
</reference>
<protein>
    <recommendedName>
        <fullName evidence="3">LamG-like jellyroll fold domain-containing protein</fullName>
    </recommendedName>
</protein>
<dbReference type="Pfam" id="PF17957">
    <property type="entry name" value="Big_7"/>
    <property type="match status" value="1"/>
</dbReference>
<dbReference type="EMBL" id="AMZN01000071">
    <property type="protein sequence ID" value="ELR69541.1"/>
    <property type="molecule type" value="Genomic_DNA"/>
</dbReference>
<dbReference type="RefSeq" id="WP_009582083.1">
    <property type="nucleotide sequence ID" value="NZ_AMZN01000071.1"/>
</dbReference>
<dbReference type="SUPFAM" id="SSF49899">
    <property type="entry name" value="Concanavalin A-like lectins/glucanases"/>
    <property type="match status" value="2"/>
</dbReference>
<evidence type="ECO:0008006" key="3">
    <source>
        <dbReference type="Google" id="ProtNLM"/>
    </source>
</evidence>
<dbReference type="InterPro" id="IPR013783">
    <property type="entry name" value="Ig-like_fold"/>
</dbReference>
<comment type="caution">
    <text evidence="1">The sequence shown here is derived from an EMBL/GenBank/DDBJ whole genome shotgun (WGS) entry which is preliminary data.</text>
</comment>
<keyword evidence="2" id="KW-1185">Reference proteome</keyword>
<evidence type="ECO:0000313" key="2">
    <source>
        <dbReference type="Proteomes" id="UP000011135"/>
    </source>
</evidence>
<dbReference type="GO" id="GO:0005975">
    <property type="term" value="P:carbohydrate metabolic process"/>
    <property type="evidence" value="ECO:0007669"/>
    <property type="project" value="UniProtKB-ARBA"/>
</dbReference>
<organism evidence="1 2">
    <name type="scientific">Fulvivirga imtechensis AK7</name>
    <dbReference type="NCBI Taxonomy" id="1237149"/>
    <lineage>
        <taxon>Bacteria</taxon>
        <taxon>Pseudomonadati</taxon>
        <taxon>Bacteroidota</taxon>
        <taxon>Cytophagia</taxon>
        <taxon>Cytophagales</taxon>
        <taxon>Fulvivirgaceae</taxon>
        <taxon>Fulvivirga</taxon>
    </lineage>
</organism>
<dbReference type="GO" id="GO:0004553">
    <property type="term" value="F:hydrolase activity, hydrolyzing O-glycosyl compounds"/>
    <property type="evidence" value="ECO:0007669"/>
    <property type="project" value="UniProtKB-ARBA"/>
</dbReference>
<dbReference type="Gene3D" id="2.60.120.200">
    <property type="match status" value="2"/>
</dbReference>
<sequence length="591" mass="63775">MMKKLTLLIITVLSFSLGCDDGYIDDISAVDPGADKSAPGVTINYPNEGTAIKVYDEVTSINIKFEVTDDIEIKTIKLALNGTELTTYSEFKDFRKVIDEYQYENLTNGNHTLTVTATDIEGKSTSKSVNFSKEPPYVAKYDGEIFYMPFDGENVELVSVTFPTVVGTPGFADEGKMGGDAYAGAVNSYLTFPMEGLTGTEFSAVFWMKVNSAPDRAGILVAGPEDEANPTAQNDRTAGFRFFRENAAGAQRFKLNVGTGDSDSWFDGGSAADVDPDTDEWVHFAFTISGGHSAVYINGEVVSQGSFPGVDWSGVDVLSIMSGAPHFTEWGHLSDESYLDELRLFNKELSQTEIQNIIADEGGSVGGGPEFGEIFYMPFDGNYTESVSGTSATEVGTPGFAGESLRGSNAYAGATDSYLTFPSGGLENSEFSASFWYKLNNDPNRAGILVIGPPDPDNPDAQNVRTSGFRFFREDAGGDQRFKLNVGTGAGDAWFDGGDAADLDPAVATDWVHMAFTISGTEAVIYINGEIVSQGTFDGVDWTDCDILSIGSGAPRFTGWDHRSDLSYIDELRIFDKVLTQAEVQDIIDAK</sequence>
<gene>
    <name evidence="1" type="ORF">C900_04929</name>
</gene>
<dbReference type="Pfam" id="PF13385">
    <property type="entry name" value="Laminin_G_3"/>
    <property type="match status" value="2"/>
</dbReference>
<dbReference type="STRING" id="1237149.C900_04929"/>
<dbReference type="Gene3D" id="2.60.40.10">
    <property type="entry name" value="Immunoglobulins"/>
    <property type="match status" value="1"/>
</dbReference>
<accession>L8JKT3</accession>